<dbReference type="InterPro" id="IPR013708">
    <property type="entry name" value="Shikimate_DH-bd_N"/>
</dbReference>
<name>A0A0F9F2Y5_9ZZZZ</name>
<dbReference type="Gene3D" id="3.40.50.720">
    <property type="entry name" value="NAD(P)-binding Rossmann-like Domain"/>
    <property type="match status" value="1"/>
</dbReference>
<dbReference type="GO" id="GO:0004764">
    <property type="term" value="F:shikimate 3-dehydrogenase (NADP+) activity"/>
    <property type="evidence" value="ECO:0007669"/>
    <property type="project" value="InterPro"/>
</dbReference>
<evidence type="ECO:0000259" key="1">
    <source>
        <dbReference type="Pfam" id="PF01488"/>
    </source>
</evidence>
<dbReference type="CDD" id="cd01065">
    <property type="entry name" value="NAD_bind_Shikimate_DH"/>
    <property type="match status" value="1"/>
</dbReference>
<gene>
    <name evidence="3" type="ORF">LCGC14_2355440</name>
</gene>
<feature type="domain" description="Quinate/shikimate 5-dehydrogenase/glutamyl-tRNA reductase" evidence="1">
    <location>
        <begin position="129"/>
        <end position="197"/>
    </location>
</feature>
<evidence type="ECO:0000313" key="3">
    <source>
        <dbReference type="EMBL" id="KKL45462.1"/>
    </source>
</evidence>
<reference evidence="3" key="1">
    <citation type="journal article" date="2015" name="Nature">
        <title>Complex archaea that bridge the gap between prokaryotes and eukaryotes.</title>
        <authorList>
            <person name="Spang A."/>
            <person name="Saw J.H."/>
            <person name="Jorgensen S.L."/>
            <person name="Zaremba-Niedzwiedzka K."/>
            <person name="Martijn J."/>
            <person name="Lind A.E."/>
            <person name="van Eijk R."/>
            <person name="Schleper C."/>
            <person name="Guy L."/>
            <person name="Ettema T.J."/>
        </authorList>
    </citation>
    <scope>NUCLEOTIDE SEQUENCE</scope>
</reference>
<dbReference type="SUPFAM" id="SSF51735">
    <property type="entry name" value="NAD(P)-binding Rossmann-fold domains"/>
    <property type="match status" value="1"/>
</dbReference>
<dbReference type="SUPFAM" id="SSF53223">
    <property type="entry name" value="Aminoacid dehydrogenase-like, N-terminal domain"/>
    <property type="match status" value="1"/>
</dbReference>
<evidence type="ECO:0000259" key="2">
    <source>
        <dbReference type="Pfam" id="PF08501"/>
    </source>
</evidence>
<dbReference type="AlphaFoldDB" id="A0A0F9F2Y5"/>
<comment type="caution">
    <text evidence="3">The sequence shown here is derived from an EMBL/GenBank/DDBJ whole genome shotgun (WGS) entry which is preliminary data.</text>
</comment>
<dbReference type="Pfam" id="PF08501">
    <property type="entry name" value="Shikimate_dh_N"/>
    <property type="match status" value="1"/>
</dbReference>
<dbReference type="UniPathway" id="UPA00053">
    <property type="reaction ID" value="UER00087"/>
</dbReference>
<dbReference type="HAMAP" id="MF_00222">
    <property type="entry name" value="Shikimate_DH_AroE"/>
    <property type="match status" value="1"/>
</dbReference>
<dbReference type="GO" id="GO:0009423">
    <property type="term" value="P:chorismate biosynthetic process"/>
    <property type="evidence" value="ECO:0007669"/>
    <property type="project" value="UniProtKB-UniPathway"/>
</dbReference>
<protein>
    <submittedName>
        <fullName evidence="3">Uncharacterized protein</fullName>
    </submittedName>
</protein>
<dbReference type="Gene3D" id="3.40.50.10860">
    <property type="entry name" value="Leucine Dehydrogenase, chain A, domain 1"/>
    <property type="match status" value="1"/>
</dbReference>
<dbReference type="InterPro" id="IPR022893">
    <property type="entry name" value="Shikimate_DH_fam"/>
</dbReference>
<dbReference type="InterPro" id="IPR006151">
    <property type="entry name" value="Shikm_DH/Glu-tRNA_Rdtase"/>
</dbReference>
<organism evidence="3">
    <name type="scientific">marine sediment metagenome</name>
    <dbReference type="NCBI Taxonomy" id="412755"/>
    <lineage>
        <taxon>unclassified sequences</taxon>
        <taxon>metagenomes</taxon>
        <taxon>ecological metagenomes</taxon>
    </lineage>
</organism>
<dbReference type="InterPro" id="IPR046346">
    <property type="entry name" value="Aminoacid_DH-like_N_sf"/>
</dbReference>
<dbReference type="PANTHER" id="PTHR21089:SF1">
    <property type="entry name" value="BIFUNCTIONAL 3-DEHYDROQUINATE DEHYDRATASE_SHIKIMATE DEHYDROGENASE, CHLOROPLASTIC"/>
    <property type="match status" value="1"/>
</dbReference>
<accession>A0A0F9F2Y5</accession>
<proteinExistence type="inferred from homology"/>
<dbReference type="Pfam" id="PF01488">
    <property type="entry name" value="Shikimate_DH"/>
    <property type="match status" value="1"/>
</dbReference>
<sequence>MSQDRFHLAGVMGWPVMHSRSPLMHGHWMEELGLRGAYLPLAVPPDGLKDALRALRPLGFAGVNLTIPHKQAALQIVDEVDPVARRIGAISCVALREDGSLFGTNNDWRGFLGNLRQNAPGWHPGAGPAVVIGAGGGARAVCYALLDQGVPEIRVVNRSRERAEQMNRDLGGGLKIVEWSQRDAVLSDAALVVNATSLGMVGQPELEIDTTRIDTRAVAADIVYTPLETRFLTELRGRGVTVVGGLGMLLHQGPPAWTLWFDRTPEVSVALTEKMQRDITEKL</sequence>
<feature type="domain" description="Shikimate dehydrogenase substrate binding N-terminal" evidence="2">
    <location>
        <begin position="11"/>
        <end position="93"/>
    </location>
</feature>
<dbReference type="NCBIfam" id="NF001312">
    <property type="entry name" value="PRK00258.1-4"/>
    <property type="match status" value="1"/>
</dbReference>
<dbReference type="GO" id="GO:0019632">
    <property type="term" value="P:shikimate metabolic process"/>
    <property type="evidence" value="ECO:0007669"/>
    <property type="project" value="TreeGrafter"/>
</dbReference>
<dbReference type="PANTHER" id="PTHR21089">
    <property type="entry name" value="SHIKIMATE DEHYDROGENASE"/>
    <property type="match status" value="1"/>
</dbReference>
<dbReference type="InterPro" id="IPR036291">
    <property type="entry name" value="NAD(P)-bd_dom_sf"/>
</dbReference>
<dbReference type="EMBL" id="LAZR01034377">
    <property type="protein sequence ID" value="KKL45462.1"/>
    <property type="molecule type" value="Genomic_DNA"/>
</dbReference>